<dbReference type="PANTHER" id="PTHR24269">
    <property type="entry name" value="KREMEN PROTEIN"/>
    <property type="match status" value="1"/>
</dbReference>
<reference evidence="8 10" key="2">
    <citation type="journal article" date="2013" name="Nature">
        <title>Insights into bilaterian evolution from three spiralian genomes.</title>
        <authorList>
            <person name="Simakov O."/>
            <person name="Marletaz F."/>
            <person name="Cho S.J."/>
            <person name="Edsinger-Gonzales E."/>
            <person name="Havlak P."/>
            <person name="Hellsten U."/>
            <person name="Kuo D.H."/>
            <person name="Larsson T."/>
            <person name="Lv J."/>
            <person name="Arendt D."/>
            <person name="Savage R."/>
            <person name="Osoegawa K."/>
            <person name="de Jong P."/>
            <person name="Grimwood J."/>
            <person name="Chapman J.A."/>
            <person name="Shapiro H."/>
            <person name="Aerts A."/>
            <person name="Otillar R.P."/>
            <person name="Terry A.Y."/>
            <person name="Boore J.L."/>
            <person name="Grigoriev I.V."/>
            <person name="Lindberg D.R."/>
            <person name="Seaver E.C."/>
            <person name="Weisblat D.A."/>
            <person name="Putnam N.H."/>
            <person name="Rokhsar D.S."/>
        </authorList>
    </citation>
    <scope>NUCLEOTIDE SEQUENCE</scope>
</reference>
<keyword evidence="3" id="KW-0732">Signal</keyword>
<evidence type="ECO:0000313" key="10">
    <source>
        <dbReference type="Proteomes" id="UP000015101"/>
    </source>
</evidence>
<dbReference type="SMART" id="SM00321">
    <property type="entry name" value="WSC"/>
    <property type="match status" value="1"/>
</dbReference>
<evidence type="ECO:0000256" key="2">
    <source>
        <dbReference type="ARBA" id="ARBA00022692"/>
    </source>
</evidence>
<sequence length="218" mass="24909">MKIQEYVSKILLLKIILIKSIQPKDSVFTKLSYKLKEYGNHTCVVDEPDEVFTFQKNDSQLKCASICLKTNNCIGFNYHQNNNTCQIHKNKLNINMEYGEWTSCSFYQNNFFDNINVASIEPNYLGCYADSSTPRDLSGYLIYSNELTHNSCWNVCFNQKFQYFGVQNQIGCYCGNFYGRYGLTTGCNELCSGSPSELCGGFSMSSVFRGNISLFLQM</sequence>
<evidence type="ECO:0000256" key="1">
    <source>
        <dbReference type="ARBA" id="ARBA00004167"/>
    </source>
</evidence>
<dbReference type="GeneID" id="20207168"/>
<dbReference type="OrthoDB" id="6161136at2759"/>
<dbReference type="InterPro" id="IPR051836">
    <property type="entry name" value="Kremen_rcpt"/>
</dbReference>
<evidence type="ECO:0000256" key="6">
    <source>
        <dbReference type="ARBA" id="ARBA00023180"/>
    </source>
</evidence>
<dbReference type="EnsemblMetazoa" id="HelroT179189">
    <property type="protein sequence ID" value="HelroP179189"/>
    <property type="gene ID" value="HelroG179189"/>
</dbReference>
<keyword evidence="6" id="KW-0325">Glycoprotein</keyword>
<keyword evidence="10" id="KW-1185">Reference proteome</keyword>
<dbReference type="Pfam" id="PF01822">
    <property type="entry name" value="WSC"/>
    <property type="match status" value="1"/>
</dbReference>
<dbReference type="AlphaFoldDB" id="T1FEB9"/>
<dbReference type="PROSITE" id="PS51212">
    <property type="entry name" value="WSC"/>
    <property type="match status" value="1"/>
</dbReference>
<gene>
    <name evidence="9" type="primary">20207168</name>
    <name evidence="8" type="ORF">HELRODRAFT_179189</name>
</gene>
<dbReference type="GO" id="GO:0004888">
    <property type="term" value="F:transmembrane signaling receptor activity"/>
    <property type="evidence" value="ECO:0000318"/>
    <property type="project" value="GO_Central"/>
</dbReference>
<feature type="domain" description="WSC" evidence="7">
    <location>
        <begin position="121"/>
        <end position="211"/>
    </location>
</feature>
<evidence type="ECO:0000259" key="7">
    <source>
        <dbReference type="PROSITE" id="PS51212"/>
    </source>
</evidence>
<dbReference type="InterPro" id="IPR002889">
    <property type="entry name" value="WSC_carb-bd"/>
</dbReference>
<accession>T1FEB9</accession>
<comment type="subcellular location">
    <subcellularLocation>
        <location evidence="1">Membrane</location>
        <topology evidence="1">Single-pass membrane protein</topology>
    </subcellularLocation>
</comment>
<reference evidence="9" key="3">
    <citation type="submission" date="2015-06" db="UniProtKB">
        <authorList>
            <consortium name="EnsemblMetazoa"/>
        </authorList>
    </citation>
    <scope>IDENTIFICATION</scope>
</reference>
<evidence type="ECO:0000313" key="9">
    <source>
        <dbReference type="EnsemblMetazoa" id="HelroP179189"/>
    </source>
</evidence>
<organism evidence="9 10">
    <name type="scientific">Helobdella robusta</name>
    <name type="common">Californian leech</name>
    <dbReference type="NCBI Taxonomy" id="6412"/>
    <lineage>
        <taxon>Eukaryota</taxon>
        <taxon>Metazoa</taxon>
        <taxon>Spiralia</taxon>
        <taxon>Lophotrochozoa</taxon>
        <taxon>Annelida</taxon>
        <taxon>Clitellata</taxon>
        <taxon>Hirudinea</taxon>
        <taxon>Rhynchobdellida</taxon>
        <taxon>Glossiphoniidae</taxon>
        <taxon>Helobdella</taxon>
    </lineage>
</organism>
<dbReference type="HOGENOM" id="CLU_1139084_0_0_1"/>
<dbReference type="Proteomes" id="UP000015101">
    <property type="component" value="Unassembled WGS sequence"/>
</dbReference>
<evidence type="ECO:0000256" key="5">
    <source>
        <dbReference type="ARBA" id="ARBA00023136"/>
    </source>
</evidence>
<dbReference type="RefSeq" id="XP_009026271.1">
    <property type="nucleotide sequence ID" value="XM_009028023.1"/>
</dbReference>
<dbReference type="STRING" id="6412.T1FEB9"/>
<dbReference type="PANTHER" id="PTHR24269:SF16">
    <property type="entry name" value="PROTEIN SLG1"/>
    <property type="match status" value="1"/>
</dbReference>
<dbReference type="EMBL" id="AMQM01006774">
    <property type="status" value="NOT_ANNOTATED_CDS"/>
    <property type="molecule type" value="Genomic_DNA"/>
</dbReference>
<dbReference type="KEGG" id="hro:HELRODRAFT_179189"/>
<dbReference type="InParanoid" id="T1FEB9"/>
<proteinExistence type="predicted"/>
<evidence type="ECO:0000256" key="3">
    <source>
        <dbReference type="ARBA" id="ARBA00022729"/>
    </source>
</evidence>
<name>T1FEB9_HELRO</name>
<keyword evidence="4" id="KW-1133">Transmembrane helix</keyword>
<dbReference type="InterPro" id="IPR003609">
    <property type="entry name" value="Pan_app"/>
</dbReference>
<reference evidence="10" key="1">
    <citation type="submission" date="2012-12" db="EMBL/GenBank/DDBJ databases">
        <authorList>
            <person name="Hellsten U."/>
            <person name="Grimwood J."/>
            <person name="Chapman J.A."/>
            <person name="Shapiro H."/>
            <person name="Aerts A."/>
            <person name="Otillar R.P."/>
            <person name="Terry A.Y."/>
            <person name="Boore J.L."/>
            <person name="Simakov O."/>
            <person name="Marletaz F."/>
            <person name="Cho S.-J."/>
            <person name="Edsinger-Gonzales E."/>
            <person name="Havlak P."/>
            <person name="Kuo D.-H."/>
            <person name="Larsson T."/>
            <person name="Lv J."/>
            <person name="Arendt D."/>
            <person name="Savage R."/>
            <person name="Osoegawa K."/>
            <person name="de Jong P."/>
            <person name="Lindberg D.R."/>
            <person name="Seaver E.C."/>
            <person name="Weisblat D.A."/>
            <person name="Putnam N.H."/>
            <person name="Grigoriev I.V."/>
            <person name="Rokhsar D.S."/>
        </authorList>
    </citation>
    <scope>NUCLEOTIDE SEQUENCE</scope>
</reference>
<dbReference type="CTD" id="20207168"/>
<evidence type="ECO:0000313" key="8">
    <source>
        <dbReference type="EMBL" id="ESN95712.1"/>
    </source>
</evidence>
<keyword evidence="2" id="KW-0812">Transmembrane</keyword>
<dbReference type="GO" id="GO:0007165">
    <property type="term" value="P:signal transduction"/>
    <property type="evidence" value="ECO:0000318"/>
    <property type="project" value="GO_Central"/>
</dbReference>
<keyword evidence="5" id="KW-0472">Membrane</keyword>
<dbReference type="eggNOG" id="KOG4157">
    <property type="taxonomic scope" value="Eukaryota"/>
</dbReference>
<dbReference type="Pfam" id="PF00024">
    <property type="entry name" value="PAN_1"/>
    <property type="match status" value="1"/>
</dbReference>
<dbReference type="GO" id="GO:0005886">
    <property type="term" value="C:plasma membrane"/>
    <property type="evidence" value="ECO:0000318"/>
    <property type="project" value="GO_Central"/>
</dbReference>
<evidence type="ECO:0000256" key="4">
    <source>
        <dbReference type="ARBA" id="ARBA00022989"/>
    </source>
</evidence>
<protein>
    <recommendedName>
        <fullName evidence="7">WSC domain-containing protein</fullName>
    </recommendedName>
</protein>
<dbReference type="EMBL" id="KB097510">
    <property type="protein sequence ID" value="ESN95712.1"/>
    <property type="molecule type" value="Genomic_DNA"/>
</dbReference>
<dbReference type="OMA" id="LNINMEY"/>